<keyword evidence="4" id="KW-0571">Peptide transport</keyword>
<evidence type="ECO:0000256" key="3">
    <source>
        <dbReference type="ARBA" id="ARBA00022692"/>
    </source>
</evidence>
<evidence type="ECO:0000256" key="2">
    <source>
        <dbReference type="ARBA" id="ARBA00005982"/>
    </source>
</evidence>
<feature type="transmembrane region" description="Helical" evidence="8">
    <location>
        <begin position="486"/>
        <end position="506"/>
    </location>
</feature>
<feature type="transmembrane region" description="Helical" evidence="8">
    <location>
        <begin position="324"/>
        <end position="342"/>
    </location>
</feature>
<evidence type="ECO:0000313" key="9">
    <source>
        <dbReference type="EMBL" id="ALN58457.1"/>
    </source>
</evidence>
<keyword evidence="4" id="KW-0813">Transport</keyword>
<dbReference type="GO" id="GO:0006857">
    <property type="term" value="P:oligopeptide transport"/>
    <property type="evidence" value="ECO:0007669"/>
    <property type="project" value="InterPro"/>
</dbReference>
<dbReference type="PATRIC" id="fig|69.6.peg.3067"/>
<dbReference type="PANTHER" id="PTHR11654">
    <property type="entry name" value="OLIGOPEPTIDE TRANSPORTER-RELATED"/>
    <property type="match status" value="1"/>
</dbReference>
<feature type="transmembrane region" description="Helical" evidence="8">
    <location>
        <begin position="285"/>
        <end position="303"/>
    </location>
</feature>
<comment type="similarity">
    <text evidence="2">Belongs to the major facilitator superfamily. Proton-dependent oligopeptide transporter (POT/PTR) (TC 2.A.17) family.</text>
</comment>
<feature type="transmembrane region" description="Helical" evidence="8">
    <location>
        <begin position="203"/>
        <end position="222"/>
    </location>
</feature>
<reference evidence="9 10" key="1">
    <citation type="submission" date="2015-11" db="EMBL/GenBank/DDBJ databases">
        <title>Genome sequences of Lysobacter enzymogenes strain C3 and Lysobacter antibioticus ATCC 29479.</title>
        <authorList>
            <person name="Kobayashi D.Y."/>
        </authorList>
    </citation>
    <scope>NUCLEOTIDE SEQUENCE [LARGE SCALE GENOMIC DNA]</scope>
    <source>
        <strain evidence="9 10">C3</strain>
    </source>
</reference>
<feature type="transmembrane region" description="Helical" evidence="8">
    <location>
        <begin position="452"/>
        <end position="474"/>
    </location>
</feature>
<feature type="transmembrane region" description="Helical" evidence="8">
    <location>
        <begin position="177"/>
        <end position="197"/>
    </location>
</feature>
<dbReference type="Proteomes" id="UP000061569">
    <property type="component" value="Chromosome"/>
</dbReference>
<proteinExistence type="inferred from homology"/>
<accession>A0A0S2DJ60</accession>
<feature type="transmembrane region" description="Helical" evidence="8">
    <location>
        <begin position="261"/>
        <end position="279"/>
    </location>
</feature>
<evidence type="ECO:0000256" key="4">
    <source>
        <dbReference type="ARBA" id="ARBA00022856"/>
    </source>
</evidence>
<keyword evidence="4" id="KW-0653">Protein transport</keyword>
<dbReference type="InterPro" id="IPR018456">
    <property type="entry name" value="PTR2_symporter_CS"/>
</dbReference>
<dbReference type="Gene3D" id="1.20.1250.20">
    <property type="entry name" value="MFS general substrate transporter like domains"/>
    <property type="match status" value="1"/>
</dbReference>
<gene>
    <name evidence="9" type="ORF">GLE_3110</name>
</gene>
<dbReference type="FunFam" id="1.20.1250.20:FF:000651">
    <property type="entry name" value="Glutathione uptake transporter"/>
    <property type="match status" value="1"/>
</dbReference>
<feature type="transmembrane region" description="Helical" evidence="8">
    <location>
        <begin position="526"/>
        <end position="546"/>
    </location>
</feature>
<feature type="transmembrane region" description="Helical" evidence="8">
    <location>
        <begin position="110"/>
        <end position="130"/>
    </location>
</feature>
<dbReference type="AlphaFoldDB" id="A0A0S2DJ60"/>
<feature type="transmembrane region" description="Helical" evidence="8">
    <location>
        <begin position="84"/>
        <end position="103"/>
    </location>
</feature>
<dbReference type="NCBIfam" id="TIGR00924">
    <property type="entry name" value="yjdL_sub1_fam"/>
    <property type="match status" value="1"/>
</dbReference>
<dbReference type="SUPFAM" id="SSF103473">
    <property type="entry name" value="MFS general substrate transporter"/>
    <property type="match status" value="1"/>
</dbReference>
<dbReference type="EMBL" id="CP013140">
    <property type="protein sequence ID" value="ALN58457.1"/>
    <property type="molecule type" value="Genomic_DNA"/>
</dbReference>
<dbReference type="GO" id="GO:0016020">
    <property type="term" value="C:membrane"/>
    <property type="evidence" value="ECO:0007669"/>
    <property type="project" value="UniProtKB-SubCell"/>
</dbReference>
<dbReference type="InterPro" id="IPR036259">
    <property type="entry name" value="MFS_trans_sf"/>
</dbReference>
<evidence type="ECO:0000256" key="5">
    <source>
        <dbReference type="ARBA" id="ARBA00022989"/>
    </source>
</evidence>
<dbReference type="InterPro" id="IPR005279">
    <property type="entry name" value="Dipep/tripep_permease"/>
</dbReference>
<name>A0A0S2DJ60_LYSEN</name>
<dbReference type="PROSITE" id="PS01022">
    <property type="entry name" value="PTR2_1"/>
    <property type="match status" value="1"/>
</dbReference>
<dbReference type="STRING" id="69.GLE_3110"/>
<keyword evidence="6 8" id="KW-0472">Membrane</keyword>
<dbReference type="KEGG" id="lez:GLE_3110"/>
<feature type="transmembrane region" description="Helical" evidence="8">
    <location>
        <begin position="385"/>
        <end position="406"/>
    </location>
</feature>
<evidence type="ECO:0000256" key="7">
    <source>
        <dbReference type="SAM" id="MobiDB-lite"/>
    </source>
</evidence>
<evidence type="ECO:0000256" key="8">
    <source>
        <dbReference type="SAM" id="Phobius"/>
    </source>
</evidence>
<feature type="region of interest" description="Disordered" evidence="7">
    <location>
        <begin position="1"/>
        <end position="31"/>
    </location>
</feature>
<comment type="subcellular location">
    <subcellularLocation>
        <location evidence="1">Membrane</location>
        <topology evidence="1">Multi-pass membrane protein</topology>
    </subcellularLocation>
</comment>
<feature type="transmembrane region" description="Helical" evidence="8">
    <location>
        <begin position="418"/>
        <end position="440"/>
    </location>
</feature>
<evidence type="ECO:0000313" key="10">
    <source>
        <dbReference type="Proteomes" id="UP000061569"/>
    </source>
</evidence>
<evidence type="ECO:0000256" key="6">
    <source>
        <dbReference type="ARBA" id="ARBA00023136"/>
    </source>
</evidence>
<feature type="transmembrane region" description="Helical" evidence="8">
    <location>
        <begin position="136"/>
        <end position="156"/>
    </location>
</feature>
<keyword evidence="5 8" id="KW-1133">Transmembrane helix</keyword>
<dbReference type="Pfam" id="PF00854">
    <property type="entry name" value="PTR2"/>
    <property type="match status" value="1"/>
</dbReference>
<organism evidence="9 10">
    <name type="scientific">Lysobacter enzymogenes</name>
    <dbReference type="NCBI Taxonomy" id="69"/>
    <lineage>
        <taxon>Bacteria</taxon>
        <taxon>Pseudomonadati</taxon>
        <taxon>Pseudomonadota</taxon>
        <taxon>Gammaproteobacteria</taxon>
        <taxon>Lysobacterales</taxon>
        <taxon>Lysobacteraceae</taxon>
        <taxon>Lysobacter</taxon>
    </lineage>
</organism>
<feature type="transmembrane region" description="Helical" evidence="8">
    <location>
        <begin position="56"/>
        <end position="72"/>
    </location>
</feature>
<feature type="compositionally biased region" description="Basic and acidic residues" evidence="7">
    <location>
        <begin position="7"/>
        <end position="19"/>
    </location>
</feature>
<sequence>MRRVPRRTRDSTDDQDRRMTQAATAPADSQGKMPRQIAFIIGNEAAERFSFYGMRNILTAFLVGTLLMASTGDLAERERMAKDVFHTFMIGTYFFPLLGGWLADRYFGKYNTVIWFSLVYCAGHACLALFEHNQTGFYTGLFLIAFGAGGIKPLVVSFCGDQFDQSNKHKAKLVFDAFYWTINFGSLFASLLMPIFLREYGPSVAFGIPGALMFLATFIFWLGRKRYVMVPPTRNAPDPDSFFNVARTALRAKAPGQGNPGVAVAAVGVALAAGALALIPSLGFVKSACMALGLLIGFGGYGISLQLERARGAHPDAAVDGVRAVLRILIVFAFVTPFWSLFDQKASTWVLQGQRMVVPTELWWWPSWLISGEGGAKAAASQMQAINPLLVMLLIPFNNLVLYPALRGIGINPTPLRRMGFGIAVSGLSWIVAAVLQLYMDAGHPMSLAWQIVPYILLTFGEVLVSATALEFAYSQSPQSMKGVIMALWYLTSTFGNLWVMLTNAAVRNEAVTSHIAATGLSENAFLMFFFAGFAFVAAAAFGLYARRYPMQDHYRAA</sequence>
<evidence type="ECO:0000256" key="1">
    <source>
        <dbReference type="ARBA" id="ARBA00004141"/>
    </source>
</evidence>
<keyword evidence="3 8" id="KW-0812">Transmembrane</keyword>
<protein>
    <submittedName>
        <fullName evidence="9">POT family</fullName>
    </submittedName>
</protein>
<dbReference type="InterPro" id="IPR000109">
    <property type="entry name" value="POT_fam"/>
</dbReference>
<dbReference type="GO" id="GO:1904680">
    <property type="term" value="F:peptide transmembrane transporter activity"/>
    <property type="evidence" value="ECO:0007669"/>
    <property type="project" value="InterPro"/>
</dbReference>